<dbReference type="PANTHER" id="PTHR43490">
    <property type="entry name" value="(+)-NEOMENTHOL DEHYDROGENASE"/>
    <property type="match status" value="1"/>
</dbReference>
<evidence type="ECO:0000313" key="6">
    <source>
        <dbReference type="Proteomes" id="UP000323136"/>
    </source>
</evidence>
<keyword evidence="2" id="KW-0521">NADP</keyword>
<protein>
    <submittedName>
        <fullName evidence="5">NAD(P)-dependent dehydrogenase (Short-subunit alcohol dehydrogenase family)</fullName>
    </submittedName>
</protein>
<dbReference type="PRINTS" id="PR00081">
    <property type="entry name" value="GDHRDH"/>
</dbReference>
<comment type="similarity">
    <text evidence="1 4">Belongs to the short-chain dehydrogenases/reductases (SDR) family.</text>
</comment>
<dbReference type="InterPro" id="IPR020904">
    <property type="entry name" value="Sc_DH/Rdtase_CS"/>
</dbReference>
<evidence type="ECO:0000256" key="2">
    <source>
        <dbReference type="ARBA" id="ARBA00022857"/>
    </source>
</evidence>
<keyword evidence="6" id="KW-1185">Reference proteome</keyword>
<evidence type="ECO:0000256" key="1">
    <source>
        <dbReference type="ARBA" id="ARBA00006484"/>
    </source>
</evidence>
<reference evidence="5 6" key="1">
    <citation type="submission" date="2019-07" db="EMBL/GenBank/DDBJ databases">
        <title>Genomic Encyclopedia of Type Strains, Phase IV (KMG-IV): sequencing the most valuable type-strain genomes for metagenomic binning, comparative biology and taxonomic classification.</title>
        <authorList>
            <person name="Goeker M."/>
        </authorList>
    </citation>
    <scope>NUCLEOTIDE SEQUENCE [LARGE SCALE GENOMIC DNA]</scope>
    <source>
        <strain evidence="5 6">DSM 18961</strain>
    </source>
</reference>
<evidence type="ECO:0000256" key="3">
    <source>
        <dbReference type="ARBA" id="ARBA00023002"/>
    </source>
</evidence>
<organism evidence="5 6">
    <name type="scientific">Tenacibaculum adriaticum</name>
    <dbReference type="NCBI Taxonomy" id="413713"/>
    <lineage>
        <taxon>Bacteria</taxon>
        <taxon>Pseudomonadati</taxon>
        <taxon>Bacteroidota</taxon>
        <taxon>Flavobacteriia</taxon>
        <taxon>Flavobacteriales</taxon>
        <taxon>Flavobacteriaceae</taxon>
        <taxon>Tenacibaculum</taxon>
    </lineage>
</organism>
<dbReference type="PRINTS" id="PR00080">
    <property type="entry name" value="SDRFAMILY"/>
</dbReference>
<accession>A0A5S5DNF8</accession>
<dbReference type="OrthoDB" id="5786478at2"/>
<proteinExistence type="inferred from homology"/>
<dbReference type="Proteomes" id="UP000323136">
    <property type="component" value="Unassembled WGS sequence"/>
</dbReference>
<dbReference type="PROSITE" id="PS00061">
    <property type="entry name" value="ADH_SHORT"/>
    <property type="match status" value="1"/>
</dbReference>
<dbReference type="Gene3D" id="3.40.50.720">
    <property type="entry name" value="NAD(P)-binding Rossmann-like Domain"/>
    <property type="match status" value="1"/>
</dbReference>
<gene>
    <name evidence="5" type="ORF">C7447_104172</name>
</gene>
<keyword evidence="3" id="KW-0560">Oxidoreductase</keyword>
<dbReference type="GO" id="GO:0016491">
    <property type="term" value="F:oxidoreductase activity"/>
    <property type="evidence" value="ECO:0007669"/>
    <property type="project" value="UniProtKB-KW"/>
</dbReference>
<dbReference type="Pfam" id="PF00106">
    <property type="entry name" value="adh_short"/>
    <property type="match status" value="1"/>
</dbReference>
<dbReference type="PANTHER" id="PTHR43490:SF99">
    <property type="entry name" value="SHORT-CHAIN DEHYDROGENASE_REDUCTASE"/>
    <property type="match status" value="1"/>
</dbReference>
<dbReference type="InterPro" id="IPR036291">
    <property type="entry name" value="NAD(P)-bd_dom_sf"/>
</dbReference>
<evidence type="ECO:0000313" key="5">
    <source>
        <dbReference type="EMBL" id="TYP97483.1"/>
    </source>
</evidence>
<name>A0A5S5DNF8_9FLAO</name>
<sequence>MNSKKLKQNNTENVSKSVLITGANKSIGFETAKQLLQQGFFVYLGSRNLENGLKAVEQLKKEGFNNIDTVQIDVTNDESVKSARAEIGKKTDVLDVLINNAGIYGVGIEPQNPLNVTINEFKKVYDTNIYGVVRTTQAFIDLLRKSIEPKIVNVSSSVGSLSLQSDPNWPFYDFAKFAVYASSKSALNMYTITLAHELRDTAFKINVVDPGYTKTDFNNHQGTGTVEEAAKRIVKYALIGNNGPTGKYFSEETNPETGEIPW</sequence>
<dbReference type="SUPFAM" id="SSF51735">
    <property type="entry name" value="NAD(P)-binding Rossmann-fold domains"/>
    <property type="match status" value="1"/>
</dbReference>
<dbReference type="EMBL" id="VNIA01000004">
    <property type="protein sequence ID" value="TYP97483.1"/>
    <property type="molecule type" value="Genomic_DNA"/>
</dbReference>
<dbReference type="AlphaFoldDB" id="A0A5S5DNF8"/>
<evidence type="ECO:0000256" key="4">
    <source>
        <dbReference type="RuleBase" id="RU000363"/>
    </source>
</evidence>
<dbReference type="RefSeq" id="WP_148870824.1">
    <property type="nucleotide sequence ID" value="NZ_VNIA01000004.1"/>
</dbReference>
<dbReference type="InterPro" id="IPR002347">
    <property type="entry name" value="SDR_fam"/>
</dbReference>
<comment type="caution">
    <text evidence="5">The sequence shown here is derived from an EMBL/GenBank/DDBJ whole genome shotgun (WGS) entry which is preliminary data.</text>
</comment>